<dbReference type="OrthoDB" id="6507355at2759"/>
<dbReference type="AlphaFoldDB" id="A0A443RTZ6"/>
<dbReference type="InterPro" id="IPR036397">
    <property type="entry name" value="RNaseH_sf"/>
</dbReference>
<name>A0A443RTZ6_9ACAR</name>
<dbReference type="Gene3D" id="3.30.420.10">
    <property type="entry name" value="Ribonuclease H-like superfamily/Ribonuclease H"/>
    <property type="match status" value="1"/>
</dbReference>
<dbReference type="STRING" id="299467.A0A443RTZ6"/>
<evidence type="ECO:0000313" key="2">
    <source>
        <dbReference type="Proteomes" id="UP000288716"/>
    </source>
</evidence>
<dbReference type="VEuPathDB" id="VectorBase:LDEU013227"/>
<dbReference type="GO" id="GO:0003676">
    <property type="term" value="F:nucleic acid binding"/>
    <property type="evidence" value="ECO:0007669"/>
    <property type="project" value="InterPro"/>
</dbReference>
<protein>
    <recommendedName>
        <fullName evidence="3">Tc1-like transposase DDE domain-containing protein</fullName>
    </recommendedName>
</protein>
<sequence length="77" mass="8968">MVWAGFSSTGSQDAPAYCLVLEDYLLPYGPLVDEKYIFQQDNASIHNATYTREWFKQWQVNVMKWPARSDMNSTENI</sequence>
<gene>
    <name evidence="1" type="ORF">B4U80_10595</name>
</gene>
<organism evidence="1 2">
    <name type="scientific">Leptotrombidium deliense</name>
    <dbReference type="NCBI Taxonomy" id="299467"/>
    <lineage>
        <taxon>Eukaryota</taxon>
        <taxon>Metazoa</taxon>
        <taxon>Ecdysozoa</taxon>
        <taxon>Arthropoda</taxon>
        <taxon>Chelicerata</taxon>
        <taxon>Arachnida</taxon>
        <taxon>Acari</taxon>
        <taxon>Acariformes</taxon>
        <taxon>Trombidiformes</taxon>
        <taxon>Prostigmata</taxon>
        <taxon>Anystina</taxon>
        <taxon>Parasitengona</taxon>
        <taxon>Trombiculoidea</taxon>
        <taxon>Trombiculidae</taxon>
        <taxon>Leptotrombidium</taxon>
    </lineage>
</organism>
<reference evidence="1 2" key="1">
    <citation type="journal article" date="2018" name="Gigascience">
        <title>Genomes of trombidid mites reveal novel predicted allergens and laterally-transferred genes associated with secondary metabolism.</title>
        <authorList>
            <person name="Dong X."/>
            <person name="Chaisiri K."/>
            <person name="Xia D."/>
            <person name="Armstrong S.D."/>
            <person name="Fang Y."/>
            <person name="Donnelly M.J."/>
            <person name="Kadowaki T."/>
            <person name="McGarry J.W."/>
            <person name="Darby A.C."/>
            <person name="Makepeace B.L."/>
        </authorList>
    </citation>
    <scope>NUCLEOTIDE SEQUENCE [LARGE SCALE GENOMIC DNA]</scope>
    <source>
        <strain evidence="1">UoL-UT</strain>
    </source>
</reference>
<accession>A0A443RTZ6</accession>
<keyword evidence="2" id="KW-1185">Reference proteome</keyword>
<dbReference type="Proteomes" id="UP000288716">
    <property type="component" value="Unassembled WGS sequence"/>
</dbReference>
<dbReference type="EMBL" id="NCKV01033787">
    <property type="protein sequence ID" value="RWS18813.1"/>
    <property type="molecule type" value="Genomic_DNA"/>
</dbReference>
<comment type="caution">
    <text evidence="1">The sequence shown here is derived from an EMBL/GenBank/DDBJ whole genome shotgun (WGS) entry which is preliminary data.</text>
</comment>
<evidence type="ECO:0000313" key="1">
    <source>
        <dbReference type="EMBL" id="RWS18813.1"/>
    </source>
</evidence>
<evidence type="ECO:0008006" key="3">
    <source>
        <dbReference type="Google" id="ProtNLM"/>
    </source>
</evidence>
<proteinExistence type="predicted"/>